<dbReference type="Gene3D" id="1.10.10.10">
    <property type="entry name" value="Winged helix-like DNA-binding domain superfamily/Winged helix DNA-binding domain"/>
    <property type="match status" value="1"/>
</dbReference>
<evidence type="ECO:0000256" key="1">
    <source>
        <dbReference type="ARBA" id="ARBA00023015"/>
    </source>
</evidence>
<dbReference type="PANTHER" id="PTHR33204:SF18">
    <property type="entry name" value="TRANSCRIPTIONAL REGULATORY PROTEIN"/>
    <property type="match status" value="1"/>
</dbReference>
<evidence type="ECO:0000256" key="2">
    <source>
        <dbReference type="ARBA" id="ARBA00023125"/>
    </source>
</evidence>
<gene>
    <name evidence="5" type="ORF">A6F49_05815</name>
</gene>
<dbReference type="GO" id="GO:0003677">
    <property type="term" value="F:DNA binding"/>
    <property type="evidence" value="ECO:0007669"/>
    <property type="project" value="UniProtKB-KW"/>
</dbReference>
<proteinExistence type="predicted"/>
<evidence type="ECO:0000259" key="4">
    <source>
        <dbReference type="PROSITE" id="PS51118"/>
    </source>
</evidence>
<keyword evidence="1" id="KW-0805">Transcription regulation</keyword>
<keyword evidence="6" id="KW-1185">Reference proteome</keyword>
<accession>A0A1B7M275</accession>
<dbReference type="SUPFAM" id="SSF46785">
    <property type="entry name" value="Winged helix' DNA-binding domain"/>
    <property type="match status" value="1"/>
</dbReference>
<sequence length="128" mass="14141">MTQSPQLSFDTSVDGCPSRSVLRHATDRWTPHIVPVLANGPLRFTQLKKSVAGISSKVLTETLRSLQRDGLVSRHVDAAQMPVRVDYELTDLGRTLILPLGALRTWAETYAGDVLASRERFDTAHDSV</sequence>
<organism evidence="5 6">
    <name type="scientific">Enteractinococcus helveticum</name>
    <dbReference type="NCBI Taxonomy" id="1837282"/>
    <lineage>
        <taxon>Bacteria</taxon>
        <taxon>Bacillati</taxon>
        <taxon>Actinomycetota</taxon>
        <taxon>Actinomycetes</taxon>
        <taxon>Micrococcales</taxon>
        <taxon>Micrococcaceae</taxon>
    </lineage>
</organism>
<dbReference type="InterPro" id="IPR036390">
    <property type="entry name" value="WH_DNA-bd_sf"/>
</dbReference>
<dbReference type="InterPro" id="IPR002577">
    <property type="entry name" value="HTH_HxlR"/>
</dbReference>
<feature type="domain" description="HTH hxlR-type" evidence="4">
    <location>
        <begin position="16"/>
        <end position="115"/>
    </location>
</feature>
<keyword evidence="2" id="KW-0238">DNA-binding</keyword>
<evidence type="ECO:0000256" key="3">
    <source>
        <dbReference type="ARBA" id="ARBA00023163"/>
    </source>
</evidence>
<name>A0A1B7M275_9MICC</name>
<dbReference type="EMBL" id="LXEY01000010">
    <property type="protein sequence ID" value="OAV62674.1"/>
    <property type="molecule type" value="Genomic_DNA"/>
</dbReference>
<evidence type="ECO:0000313" key="5">
    <source>
        <dbReference type="EMBL" id="OAV62674.1"/>
    </source>
</evidence>
<comment type="caution">
    <text evidence="5">The sequence shown here is derived from an EMBL/GenBank/DDBJ whole genome shotgun (WGS) entry which is preliminary data.</text>
</comment>
<dbReference type="OrthoDB" id="370168at2"/>
<dbReference type="Pfam" id="PF01638">
    <property type="entry name" value="HxlR"/>
    <property type="match status" value="1"/>
</dbReference>
<dbReference type="AlphaFoldDB" id="A0A1B7M275"/>
<keyword evidence="3" id="KW-0804">Transcription</keyword>
<dbReference type="PANTHER" id="PTHR33204">
    <property type="entry name" value="TRANSCRIPTIONAL REGULATOR, MARR FAMILY"/>
    <property type="match status" value="1"/>
</dbReference>
<dbReference type="Proteomes" id="UP000078292">
    <property type="component" value="Unassembled WGS sequence"/>
</dbReference>
<dbReference type="RefSeq" id="WP_043055439.1">
    <property type="nucleotide sequence ID" value="NZ_LXEY01000010.1"/>
</dbReference>
<evidence type="ECO:0000313" key="6">
    <source>
        <dbReference type="Proteomes" id="UP000078292"/>
    </source>
</evidence>
<reference evidence="5 6" key="1">
    <citation type="submission" date="2016-04" db="EMBL/GenBank/DDBJ databases">
        <title>First whole genome shotgun sequence of the bacterium Enteractinococcus sp. strain UASWS1574.</title>
        <authorList>
            <person name="Crovadore J."/>
            <person name="Chablais R."/>
            <person name="Lefort F."/>
        </authorList>
    </citation>
    <scope>NUCLEOTIDE SEQUENCE [LARGE SCALE GENOMIC DNA]</scope>
    <source>
        <strain evidence="5 6">UASWS1574</strain>
    </source>
</reference>
<dbReference type="PROSITE" id="PS51118">
    <property type="entry name" value="HTH_HXLR"/>
    <property type="match status" value="1"/>
</dbReference>
<protein>
    <submittedName>
        <fullName evidence="5">HxlR family transcriptional regulator</fullName>
    </submittedName>
</protein>
<dbReference type="InterPro" id="IPR036388">
    <property type="entry name" value="WH-like_DNA-bd_sf"/>
</dbReference>